<feature type="compositionally biased region" description="Basic and acidic residues" evidence="1">
    <location>
        <begin position="51"/>
        <end position="65"/>
    </location>
</feature>
<gene>
    <name evidence="3" type="ORF">SCF082_LOCUS3329</name>
</gene>
<dbReference type="Proteomes" id="UP001642464">
    <property type="component" value="Unassembled WGS sequence"/>
</dbReference>
<feature type="region of interest" description="Disordered" evidence="1">
    <location>
        <begin position="209"/>
        <end position="232"/>
    </location>
</feature>
<reference evidence="3 4" key="1">
    <citation type="submission" date="2024-02" db="EMBL/GenBank/DDBJ databases">
        <authorList>
            <person name="Chen Y."/>
            <person name="Shah S."/>
            <person name="Dougan E. K."/>
            <person name="Thang M."/>
            <person name="Chan C."/>
        </authorList>
    </citation>
    <scope>NUCLEOTIDE SEQUENCE [LARGE SCALE GENOMIC DNA]</scope>
</reference>
<evidence type="ECO:0000259" key="2">
    <source>
        <dbReference type="PROSITE" id="PS50105"/>
    </source>
</evidence>
<dbReference type="Pfam" id="PF07647">
    <property type="entry name" value="SAM_2"/>
    <property type="match status" value="1"/>
</dbReference>
<feature type="non-terminal residue" evidence="3">
    <location>
        <position position="1"/>
    </location>
</feature>
<proteinExistence type="predicted"/>
<dbReference type="EMBL" id="CAXAMM010001692">
    <property type="protein sequence ID" value="CAK8993047.1"/>
    <property type="molecule type" value="Genomic_DNA"/>
</dbReference>
<feature type="region of interest" description="Disordered" evidence="1">
    <location>
        <begin position="51"/>
        <end position="78"/>
    </location>
</feature>
<dbReference type="CDD" id="cd09487">
    <property type="entry name" value="SAM_superfamily"/>
    <property type="match status" value="1"/>
</dbReference>
<feature type="domain" description="SAM" evidence="2">
    <location>
        <begin position="249"/>
        <end position="314"/>
    </location>
</feature>
<dbReference type="InterPro" id="IPR001660">
    <property type="entry name" value="SAM"/>
</dbReference>
<dbReference type="SMART" id="SM00454">
    <property type="entry name" value="SAM"/>
    <property type="match status" value="1"/>
</dbReference>
<protein>
    <submittedName>
        <fullName evidence="3">Major facilitator superfamily domain-containing protein 2A-B</fullName>
    </submittedName>
</protein>
<evidence type="ECO:0000256" key="1">
    <source>
        <dbReference type="SAM" id="MobiDB-lite"/>
    </source>
</evidence>
<dbReference type="SUPFAM" id="SSF47769">
    <property type="entry name" value="SAM/Pointed domain"/>
    <property type="match status" value="1"/>
</dbReference>
<organism evidence="3 4">
    <name type="scientific">Durusdinium trenchii</name>
    <dbReference type="NCBI Taxonomy" id="1381693"/>
    <lineage>
        <taxon>Eukaryota</taxon>
        <taxon>Sar</taxon>
        <taxon>Alveolata</taxon>
        <taxon>Dinophyceae</taxon>
        <taxon>Suessiales</taxon>
        <taxon>Symbiodiniaceae</taxon>
        <taxon>Durusdinium</taxon>
    </lineage>
</organism>
<keyword evidence="4" id="KW-1185">Reference proteome</keyword>
<evidence type="ECO:0000313" key="3">
    <source>
        <dbReference type="EMBL" id="CAK8993047.1"/>
    </source>
</evidence>
<evidence type="ECO:0000313" key="4">
    <source>
        <dbReference type="Proteomes" id="UP001642464"/>
    </source>
</evidence>
<dbReference type="Gene3D" id="1.10.150.50">
    <property type="entry name" value="Transcription Factor, Ets-1"/>
    <property type="match status" value="1"/>
</dbReference>
<dbReference type="InterPro" id="IPR013761">
    <property type="entry name" value="SAM/pointed_sf"/>
</dbReference>
<dbReference type="PROSITE" id="PS50105">
    <property type="entry name" value="SAM_DOMAIN"/>
    <property type="match status" value="1"/>
</dbReference>
<name>A0ABP0HTP4_9DINO</name>
<sequence>FLFWGPSKRHRRGTSPWEPRVFGMETEESEVLGSIGGETEDLQAGCRNCDDAERGDKASDAEVHAPAEGPSAQCDGEGVKAQECVRPRVESAQKESLRRGTLVQTYDEFDWEQAYVPKSIAPVSTREAALGAPCEPAKGAGAVPPPTRVEASSEMVERLKTMRPIEPMARYMEPRVQEVVLRPRAVGCPQPYQLFGTVLPLGARPPWSGANGASGAPSRSSSVPNARSEKTRAPAWVPVGQLPRPVQEWQEAEVCRWLLEVFQAPQDLVSLVREQAITGKVLLSLSERDLQELPVPKFGHRRLLMLAAQELRHRAVTPVVPPVVTPVVRQALAPGSCNGSGPRLAVGQMAPQVPMRSTLPSRVRVLATPPYTSVPCGATVVPPRIPGGTNLATQCGKVTSQSVVAPVSPHQARLPVSSPRDTVDEGSLLAAARSRSLSPRQSRLGAVARPAPHRFAWEPLAREAQTSLTHL</sequence>
<comment type="caution">
    <text evidence="3">The sequence shown here is derived from an EMBL/GenBank/DDBJ whole genome shotgun (WGS) entry which is preliminary data.</text>
</comment>
<accession>A0ABP0HTP4</accession>